<keyword evidence="1" id="KW-0175">Coiled coil</keyword>
<feature type="non-terminal residue" evidence="3">
    <location>
        <position position="1"/>
    </location>
</feature>
<organism evidence="3 4">
    <name type="scientific">Mucuna pruriens</name>
    <name type="common">Velvet bean</name>
    <name type="synonym">Dolichos pruriens</name>
    <dbReference type="NCBI Taxonomy" id="157652"/>
    <lineage>
        <taxon>Eukaryota</taxon>
        <taxon>Viridiplantae</taxon>
        <taxon>Streptophyta</taxon>
        <taxon>Embryophyta</taxon>
        <taxon>Tracheophyta</taxon>
        <taxon>Spermatophyta</taxon>
        <taxon>Magnoliopsida</taxon>
        <taxon>eudicotyledons</taxon>
        <taxon>Gunneridae</taxon>
        <taxon>Pentapetalae</taxon>
        <taxon>rosids</taxon>
        <taxon>fabids</taxon>
        <taxon>Fabales</taxon>
        <taxon>Fabaceae</taxon>
        <taxon>Papilionoideae</taxon>
        <taxon>50 kb inversion clade</taxon>
        <taxon>NPAAA clade</taxon>
        <taxon>indigoferoid/millettioid clade</taxon>
        <taxon>Phaseoleae</taxon>
        <taxon>Mucuna</taxon>
    </lineage>
</organism>
<reference evidence="3" key="1">
    <citation type="submission" date="2018-05" db="EMBL/GenBank/DDBJ databases">
        <title>Draft genome of Mucuna pruriens seed.</title>
        <authorList>
            <person name="Nnadi N.E."/>
            <person name="Vos R."/>
            <person name="Hasami M.H."/>
            <person name="Devisetty U.K."/>
            <person name="Aguiy J.C."/>
        </authorList>
    </citation>
    <scope>NUCLEOTIDE SEQUENCE [LARGE SCALE GENOMIC DNA]</scope>
    <source>
        <strain evidence="3">JCA_2017</strain>
    </source>
</reference>
<keyword evidence="2" id="KW-1133">Transmembrane helix</keyword>
<protein>
    <submittedName>
        <fullName evidence="3">Uncharacterized protein</fullName>
    </submittedName>
</protein>
<gene>
    <name evidence="3" type="ORF">CR513_17161</name>
</gene>
<evidence type="ECO:0000313" key="4">
    <source>
        <dbReference type="Proteomes" id="UP000257109"/>
    </source>
</evidence>
<feature type="transmembrane region" description="Helical" evidence="2">
    <location>
        <begin position="46"/>
        <end position="69"/>
    </location>
</feature>
<name>A0A371HAC1_MUCPR</name>
<evidence type="ECO:0000256" key="1">
    <source>
        <dbReference type="SAM" id="Coils"/>
    </source>
</evidence>
<sequence length="295" mass="34127">MSKFTPAHGSSGVTSRIIKQKFDEPWLSWKKVRLEVHDLWFGEFKVIYTFGSISIVLFIVFSFLLNSFLMQKEYRWDLSQEQSIRAIFEQKGSCIFKNAMSKIKNDQDRATWILPNVQTILDKHWSSTDFQKKSLIAKSNRAIDKEALTYCDGSISTSTHYEKLIILLKYQQSQQELQQFVTEEGTSANDSSSTPINDNIIYLQVVGGKNEKGNVYGLGKLTNKFMCSTHILTNLIEMPTVQQMEEMRESIFKLNNELIAKEAKKKSLENKVVQLLHNNEEQSEQIQQQSEKMEQ</sequence>
<dbReference type="EMBL" id="QJKJ01003146">
    <property type="protein sequence ID" value="RDX99748.1"/>
    <property type="molecule type" value="Genomic_DNA"/>
</dbReference>
<evidence type="ECO:0000313" key="3">
    <source>
        <dbReference type="EMBL" id="RDX99748.1"/>
    </source>
</evidence>
<feature type="coiled-coil region" evidence="1">
    <location>
        <begin position="244"/>
        <end position="292"/>
    </location>
</feature>
<proteinExistence type="predicted"/>
<comment type="caution">
    <text evidence="3">The sequence shown here is derived from an EMBL/GenBank/DDBJ whole genome shotgun (WGS) entry which is preliminary data.</text>
</comment>
<keyword evidence="4" id="KW-1185">Reference proteome</keyword>
<dbReference type="OrthoDB" id="1429956at2759"/>
<evidence type="ECO:0000256" key="2">
    <source>
        <dbReference type="SAM" id="Phobius"/>
    </source>
</evidence>
<dbReference type="AlphaFoldDB" id="A0A371HAC1"/>
<dbReference type="Proteomes" id="UP000257109">
    <property type="component" value="Unassembled WGS sequence"/>
</dbReference>
<keyword evidence="2" id="KW-0472">Membrane</keyword>
<accession>A0A371HAC1</accession>
<keyword evidence="2" id="KW-0812">Transmembrane</keyword>